<accession>A0ABN3VQM0</accession>
<protein>
    <submittedName>
        <fullName evidence="2">Uncharacterized protein</fullName>
    </submittedName>
</protein>
<proteinExistence type="predicted"/>
<feature type="region of interest" description="Disordered" evidence="1">
    <location>
        <begin position="1"/>
        <end position="61"/>
    </location>
</feature>
<feature type="compositionally biased region" description="Gly residues" evidence="1">
    <location>
        <begin position="1"/>
        <end position="11"/>
    </location>
</feature>
<name>A0ABN3VQM0_9ACTN</name>
<organism evidence="2 3">
    <name type="scientific">Streptosporangium fragile</name>
    <dbReference type="NCBI Taxonomy" id="46186"/>
    <lineage>
        <taxon>Bacteria</taxon>
        <taxon>Bacillati</taxon>
        <taxon>Actinomycetota</taxon>
        <taxon>Actinomycetes</taxon>
        <taxon>Streptosporangiales</taxon>
        <taxon>Streptosporangiaceae</taxon>
        <taxon>Streptosporangium</taxon>
    </lineage>
</organism>
<evidence type="ECO:0000313" key="3">
    <source>
        <dbReference type="Proteomes" id="UP001500831"/>
    </source>
</evidence>
<evidence type="ECO:0000256" key="1">
    <source>
        <dbReference type="SAM" id="MobiDB-lite"/>
    </source>
</evidence>
<keyword evidence="3" id="KW-1185">Reference proteome</keyword>
<sequence length="61" mass="5649">MTAYGPHGGGPARTPGGAAAVQRPAGPPPADIPGQVKHGEPLAPVGSGAGRGLPSGTAADS</sequence>
<dbReference type="EMBL" id="BAAAVI010000004">
    <property type="protein sequence ID" value="GAA2850744.1"/>
    <property type="molecule type" value="Genomic_DNA"/>
</dbReference>
<dbReference type="Proteomes" id="UP001500831">
    <property type="component" value="Unassembled WGS sequence"/>
</dbReference>
<gene>
    <name evidence="2" type="ORF">GCM10010517_08250</name>
</gene>
<evidence type="ECO:0000313" key="2">
    <source>
        <dbReference type="EMBL" id="GAA2850744.1"/>
    </source>
</evidence>
<reference evidence="2 3" key="1">
    <citation type="journal article" date="2019" name="Int. J. Syst. Evol. Microbiol.">
        <title>The Global Catalogue of Microorganisms (GCM) 10K type strain sequencing project: providing services to taxonomists for standard genome sequencing and annotation.</title>
        <authorList>
            <consortium name="The Broad Institute Genomics Platform"/>
            <consortium name="The Broad Institute Genome Sequencing Center for Infectious Disease"/>
            <person name="Wu L."/>
            <person name="Ma J."/>
        </authorList>
    </citation>
    <scope>NUCLEOTIDE SEQUENCE [LARGE SCALE GENOMIC DNA]</scope>
    <source>
        <strain evidence="2 3">JCM 6242</strain>
    </source>
</reference>
<comment type="caution">
    <text evidence="2">The sequence shown here is derived from an EMBL/GenBank/DDBJ whole genome shotgun (WGS) entry which is preliminary data.</text>
</comment>